<feature type="compositionally biased region" description="Low complexity" evidence="2">
    <location>
        <begin position="50"/>
        <end position="60"/>
    </location>
</feature>
<keyword evidence="1" id="KW-0175">Coiled coil</keyword>
<dbReference type="PANTHER" id="PTHR31071:SF9">
    <property type="entry name" value="INTRACELLULAR PROTEIN TRANSPORT PROTEIN USO1-RELATED"/>
    <property type="match status" value="1"/>
</dbReference>
<dbReference type="InterPro" id="IPR043424">
    <property type="entry name" value="BLT-like"/>
</dbReference>
<dbReference type="AlphaFoldDB" id="A0AAQ3KG98"/>
<feature type="coiled-coil region" evidence="1">
    <location>
        <begin position="214"/>
        <end position="278"/>
    </location>
</feature>
<dbReference type="PANTHER" id="PTHR31071">
    <property type="entry name" value="GB|AAF24581.1"/>
    <property type="match status" value="1"/>
</dbReference>
<evidence type="ECO:0000313" key="4">
    <source>
        <dbReference type="Proteomes" id="UP001327560"/>
    </source>
</evidence>
<evidence type="ECO:0000256" key="2">
    <source>
        <dbReference type="SAM" id="MobiDB-lite"/>
    </source>
</evidence>
<evidence type="ECO:0000313" key="3">
    <source>
        <dbReference type="EMBL" id="WOL08305.1"/>
    </source>
</evidence>
<proteinExistence type="predicted"/>
<feature type="region of interest" description="Disordered" evidence="2">
    <location>
        <begin position="45"/>
        <end position="66"/>
    </location>
</feature>
<dbReference type="Proteomes" id="UP001327560">
    <property type="component" value="Chromosome 5"/>
</dbReference>
<feature type="region of interest" description="Disordered" evidence="2">
    <location>
        <begin position="612"/>
        <end position="633"/>
    </location>
</feature>
<protein>
    <submittedName>
        <fullName evidence="3">Uncharacterized protein</fullName>
    </submittedName>
</protein>
<evidence type="ECO:0000256" key="1">
    <source>
        <dbReference type="SAM" id="Coils"/>
    </source>
</evidence>
<organism evidence="3 4">
    <name type="scientific">Canna indica</name>
    <name type="common">Indian-shot</name>
    <dbReference type="NCBI Taxonomy" id="4628"/>
    <lineage>
        <taxon>Eukaryota</taxon>
        <taxon>Viridiplantae</taxon>
        <taxon>Streptophyta</taxon>
        <taxon>Embryophyta</taxon>
        <taxon>Tracheophyta</taxon>
        <taxon>Spermatophyta</taxon>
        <taxon>Magnoliopsida</taxon>
        <taxon>Liliopsida</taxon>
        <taxon>Zingiberales</taxon>
        <taxon>Cannaceae</taxon>
        <taxon>Canna</taxon>
    </lineage>
</organism>
<dbReference type="EMBL" id="CP136894">
    <property type="protein sequence ID" value="WOL08305.1"/>
    <property type="molecule type" value="Genomic_DNA"/>
</dbReference>
<keyword evidence="4" id="KW-1185">Reference proteome</keyword>
<reference evidence="3 4" key="1">
    <citation type="submission" date="2023-10" db="EMBL/GenBank/DDBJ databases">
        <title>Chromosome-scale genome assembly provides insights into flower coloration mechanisms of Canna indica.</title>
        <authorList>
            <person name="Li C."/>
        </authorList>
    </citation>
    <scope>NUCLEOTIDE SEQUENCE [LARGE SCALE GENOMIC DNA]</scope>
    <source>
        <tissue evidence="3">Flower</tissue>
    </source>
</reference>
<name>A0AAQ3KG98_9LILI</name>
<feature type="region of interest" description="Disordered" evidence="2">
    <location>
        <begin position="1"/>
        <end position="27"/>
    </location>
</feature>
<feature type="compositionally biased region" description="Low complexity" evidence="2">
    <location>
        <begin position="615"/>
        <end position="628"/>
    </location>
</feature>
<accession>A0AAQ3KG98</accession>
<gene>
    <name evidence="3" type="ORF">Cni_G17058</name>
</gene>
<sequence>MEGGKGMPIDDEGSGGGGGKDEPLGLKLRRGVAVGKKGGLFTPVPTWKLGDPGPADGGAAEPKRSSVSARKLGANLWEIQDMMPVAAMRRRGAKIRHHGDGKVLDDCAERLAAGYDDRPQSAGSLRQHLAASLVKHHMLNDRNKRALQPVSPATYSSSMEIAAINQAISPCSFIDLKDKLGEAGYGLRTSAELLKVLNRIWSLEEQHASNASLVKALKAELEHAQARIQELMQEQHFCRHEMDDLMKQVTENKLIRKNKEQQKIKATVQSIRDELEDERHLRRRSENLHRKLGKELSDVNTAYMKALKDLERERRTNSLLEDLCDEFAKGITDYEQEVRELRQKSPSDCDHKVDRLVLHISEAWLDEQLQMNIAEAQGDFAEKTTVTDRLRSEIETFLQARRPSAFRNHSLHLKDERKDGNMRRQSLESVHLNGTTSAPHDADDDDDSVASDMHCFELNVSTQKHGSHDNLKQKDRNWITGESKEFFLELSMQNDGKMENRKLHGNKMHLSDRVQGVHSPADDELAGDEVYRHSQEYGHDMKLKWARMRGSKHLTADSVKHLSEISESFPVDRGRHCEESHSHLLWKSQFASIGNNDSGNVHQINSPVRQWKYQPSSPILPESSSKSAESIKDSTLKAKMLEARLEGKHTRLKNLKRPSVVRTRNQE</sequence>